<dbReference type="SUPFAM" id="SSF56801">
    <property type="entry name" value="Acetyl-CoA synthetase-like"/>
    <property type="match status" value="1"/>
</dbReference>
<dbReference type="Gene3D" id="3.40.50.12780">
    <property type="entry name" value="N-terminal domain of ligase-like"/>
    <property type="match status" value="1"/>
</dbReference>
<evidence type="ECO:0000313" key="4">
    <source>
        <dbReference type="EMBL" id="KAK6951032.1"/>
    </source>
</evidence>
<dbReference type="GO" id="GO:0031177">
    <property type="term" value="F:phosphopantetheine binding"/>
    <property type="evidence" value="ECO:0007669"/>
    <property type="project" value="InterPro"/>
</dbReference>
<dbReference type="InterPro" id="IPR051414">
    <property type="entry name" value="Adenylate-forming_Reductase"/>
</dbReference>
<dbReference type="InterPro" id="IPR020845">
    <property type="entry name" value="AMP-binding_CS"/>
</dbReference>
<dbReference type="Gene3D" id="3.40.50.720">
    <property type="entry name" value="NAD(P)-binding Rossmann-like Domain"/>
    <property type="match status" value="1"/>
</dbReference>
<accession>A0AAX6MFU2</accession>
<gene>
    <name evidence="4" type="ORF">Daesc_007561</name>
</gene>
<dbReference type="EMBL" id="JBANMG010000007">
    <property type="protein sequence ID" value="KAK6951032.1"/>
    <property type="molecule type" value="Genomic_DNA"/>
</dbReference>
<dbReference type="Gene3D" id="1.10.1200.10">
    <property type="entry name" value="ACP-like"/>
    <property type="match status" value="1"/>
</dbReference>
<dbReference type="InterPro" id="IPR020806">
    <property type="entry name" value="PKS_PP-bd"/>
</dbReference>
<dbReference type="PANTHER" id="PTHR43439">
    <property type="entry name" value="PHENYLACETATE-COENZYME A LIGASE"/>
    <property type="match status" value="1"/>
</dbReference>
<protein>
    <recommendedName>
        <fullName evidence="3">Carrier domain-containing protein</fullName>
    </recommendedName>
</protein>
<dbReference type="Pfam" id="PF00550">
    <property type="entry name" value="PP-binding"/>
    <property type="match status" value="1"/>
</dbReference>
<comment type="caution">
    <text evidence="4">The sequence shown here is derived from an EMBL/GenBank/DDBJ whole genome shotgun (WGS) entry which is preliminary data.</text>
</comment>
<dbReference type="Pfam" id="PF00501">
    <property type="entry name" value="AMP-binding"/>
    <property type="match status" value="1"/>
</dbReference>
<organism evidence="4 5">
    <name type="scientific">Daldinia eschscholtzii</name>
    <dbReference type="NCBI Taxonomy" id="292717"/>
    <lineage>
        <taxon>Eukaryota</taxon>
        <taxon>Fungi</taxon>
        <taxon>Dikarya</taxon>
        <taxon>Ascomycota</taxon>
        <taxon>Pezizomycotina</taxon>
        <taxon>Sordariomycetes</taxon>
        <taxon>Xylariomycetidae</taxon>
        <taxon>Xylariales</taxon>
        <taxon>Hypoxylaceae</taxon>
        <taxon>Daldinia</taxon>
    </lineage>
</organism>
<feature type="domain" description="Carrier" evidence="3">
    <location>
        <begin position="550"/>
        <end position="628"/>
    </location>
</feature>
<dbReference type="PROSITE" id="PS50075">
    <property type="entry name" value="CARRIER"/>
    <property type="match status" value="1"/>
</dbReference>
<evidence type="ECO:0000256" key="1">
    <source>
        <dbReference type="ARBA" id="ARBA00022450"/>
    </source>
</evidence>
<dbReference type="SUPFAM" id="SSF51735">
    <property type="entry name" value="NAD(P)-binding Rossmann-fold domains"/>
    <property type="match status" value="1"/>
</dbReference>
<dbReference type="PROSITE" id="PS00012">
    <property type="entry name" value="PHOSPHOPANTETHEINE"/>
    <property type="match status" value="1"/>
</dbReference>
<dbReference type="PROSITE" id="PS00455">
    <property type="entry name" value="AMP_BINDING"/>
    <property type="match status" value="1"/>
</dbReference>
<reference evidence="4 5" key="1">
    <citation type="journal article" date="2024" name="Front Chem Biol">
        <title>Unveiling the potential of Daldinia eschscholtzii MFLUCC 19-0629 through bioactivity and bioinformatics studies for enhanced sustainable agriculture production.</title>
        <authorList>
            <person name="Brooks S."/>
            <person name="Weaver J.A."/>
            <person name="Klomchit A."/>
            <person name="Alharthi S.A."/>
            <person name="Onlamun T."/>
            <person name="Nurani R."/>
            <person name="Vong T.K."/>
            <person name="Alberti F."/>
            <person name="Greco C."/>
        </authorList>
    </citation>
    <scope>NUCLEOTIDE SEQUENCE [LARGE SCALE GENOMIC DNA]</scope>
    <source>
        <strain evidence="4">MFLUCC 19-0629</strain>
    </source>
</reference>
<evidence type="ECO:0000259" key="3">
    <source>
        <dbReference type="PROSITE" id="PS50075"/>
    </source>
</evidence>
<proteinExistence type="predicted"/>
<dbReference type="Pfam" id="PF07993">
    <property type="entry name" value="NAD_binding_4"/>
    <property type="match status" value="1"/>
</dbReference>
<dbReference type="InterPro" id="IPR009081">
    <property type="entry name" value="PP-bd_ACP"/>
</dbReference>
<dbReference type="InterPro" id="IPR013120">
    <property type="entry name" value="FAR_NAD-bd"/>
</dbReference>
<dbReference type="InterPro" id="IPR036291">
    <property type="entry name" value="NAD(P)-bd_dom_sf"/>
</dbReference>
<name>A0AAX6MFU2_9PEZI</name>
<keyword evidence="2" id="KW-0597">Phosphoprotein</keyword>
<evidence type="ECO:0000256" key="2">
    <source>
        <dbReference type="ARBA" id="ARBA00022553"/>
    </source>
</evidence>
<dbReference type="InterPro" id="IPR000873">
    <property type="entry name" value="AMP-dep_synth/lig_dom"/>
</dbReference>
<dbReference type="SMART" id="SM00823">
    <property type="entry name" value="PKS_PP"/>
    <property type="match status" value="1"/>
</dbReference>
<evidence type="ECO:0000313" key="5">
    <source>
        <dbReference type="Proteomes" id="UP001369815"/>
    </source>
</evidence>
<dbReference type="Pfam" id="PF23562">
    <property type="entry name" value="AMP-binding_C_3"/>
    <property type="match status" value="1"/>
</dbReference>
<dbReference type="InterPro" id="IPR036736">
    <property type="entry name" value="ACP-like_sf"/>
</dbReference>
<keyword evidence="5" id="KW-1185">Reference proteome</keyword>
<keyword evidence="1" id="KW-0596">Phosphopantetheine</keyword>
<dbReference type="InterPro" id="IPR042099">
    <property type="entry name" value="ANL_N_sf"/>
</dbReference>
<dbReference type="PANTHER" id="PTHR43439:SF2">
    <property type="entry name" value="ENZYME, PUTATIVE (JCVI)-RELATED"/>
    <property type="match status" value="1"/>
</dbReference>
<dbReference type="Proteomes" id="UP001369815">
    <property type="component" value="Unassembled WGS sequence"/>
</dbReference>
<dbReference type="InterPro" id="IPR006162">
    <property type="entry name" value="Ppantetheine_attach_site"/>
</dbReference>
<sequence>MANISPQTVEERINKFGKLWMIDDLIRERAKDDRQVPILGYPRYDNSATEYEYFTGKDLDRMVDEACRVLERSGLGVNSGKTVALFAPSDLSFVVTFFALFRLGCKVLGLSIRLNSAACLHLLRQAKCDAILYGTTTHIDSVMAGIREARKDVTLIQMPVRADFDKPEGPSEPFWRDIPSKETEHVQVTLMMHSSGSTGLPKLLLLSHRSLLGSMVSGTGLKAFNPLPWYHLHGLITSIQAMWMRETAHLFSAHLPLTADNLISAIKSIQPEICHTVPYALKLIAERQDGIDVLKRCKFVTSAGARTPDELGNRVVEQGVNLGLIFGLTEVGHMGDSIQREPGDDSWDYIRPYANLREHMVFQERDNGAYEAVYLNSHPALMTTNSNDPPGSFHSGDLFVPHPTLIWAWKYIARADDRVTLLSGEKILPLGMEGTVRESPLVRDALMVGNDRLVPGLLVFRSTAAADLSDDEFIKAIQPYVARANKFADEFARITPDMIVPLAADVEYPVTDKKNIIRAAAYARFHNIVEGLYTGDKNTTNGKDHQKLALDIGELEQFILRLLREQADVDVPDIETDLFASGVDSLRAAQIRRLLQRDLDLGGHSLRTNVVYDAGSVSRLARLLYSMRTGEKLEDIHANDEDEIVKMHNIITEYGQFQKRSPGNLPTPERDVVILTGATGALGAHLLNQLLDDPRVDRVICLVRGADALARINQSMKIRKLDVQVKGNKKLTALTTNNLGSPNLGLSPEIYSDLQQSATLIIHAAWPVNFNVSLTSMVPHIAGLRNLLDLSLNVPFGGPARLLFSSSISTAFRMPTPANVPEGPLSSLNFAAPTGYARSKLIGERICAAAAACGGAVGVLRIGQISADTVNGIWNDKEAIPILVRSATEVYALPRLAGDHDICDWMPVDTVARACLQLAEKLDAGAGQASFYNVKPPHAFSWNEDFLPALRRAGLQFEDVSLGDWLAKLRSRAADLGPAAEAKLPAVKLADYYENTFSGLGVGLGHGLKFEIQKACRDSSALRLCPNVLDANLVPKMLGHWLGETTTST</sequence>
<dbReference type="AlphaFoldDB" id="A0AAX6MFU2"/>
<dbReference type="SUPFAM" id="SSF47336">
    <property type="entry name" value="ACP-like"/>
    <property type="match status" value="1"/>
</dbReference>